<evidence type="ECO:0000256" key="1">
    <source>
        <dbReference type="SAM" id="MobiDB-lite"/>
    </source>
</evidence>
<feature type="signal peptide" evidence="2">
    <location>
        <begin position="1"/>
        <end position="35"/>
    </location>
</feature>
<dbReference type="Proteomes" id="UP000322699">
    <property type="component" value="Unassembled WGS sequence"/>
</dbReference>
<comment type="caution">
    <text evidence="3">The sequence shown here is derived from an EMBL/GenBank/DDBJ whole genome shotgun (WGS) entry which is preliminary data.</text>
</comment>
<gene>
    <name evidence="3" type="ORF">LF1_18770</name>
</gene>
<dbReference type="RefSeq" id="WP_238383134.1">
    <property type="nucleotide sequence ID" value="NZ_LWSK01000054.1"/>
</dbReference>
<sequence precursor="true">MFGKSLPPRHRVFAFAATFALTVALQLTASSAAFAQDSGAAPLGPLNPANWKMPSFKMPSFQNLMPGTDEKARITKKKDGLFQEVGQTASNSWKKTKDVFNPQKLNPTNFFTASSRTPASKTAEKKPGFFSSLFTPQPAEKESGTVTDFLRQDRPNP</sequence>
<evidence type="ECO:0000256" key="2">
    <source>
        <dbReference type="SAM" id="SignalP"/>
    </source>
</evidence>
<feature type="compositionally biased region" description="Polar residues" evidence="1">
    <location>
        <begin position="103"/>
        <end position="120"/>
    </location>
</feature>
<proteinExistence type="predicted"/>
<reference evidence="3 4" key="1">
    <citation type="submission" date="2019-08" db="EMBL/GenBank/DDBJ databases">
        <title>Deep-cultivation of Planctomycetes and their phenomic and genomic characterization uncovers novel biology.</title>
        <authorList>
            <person name="Wiegand S."/>
            <person name="Jogler M."/>
            <person name="Boedeker C."/>
            <person name="Pinto D."/>
            <person name="Vollmers J."/>
            <person name="Rivas-Marin E."/>
            <person name="Kohn T."/>
            <person name="Peeters S.H."/>
            <person name="Heuer A."/>
            <person name="Rast P."/>
            <person name="Oberbeckmann S."/>
            <person name="Bunk B."/>
            <person name="Jeske O."/>
            <person name="Meyerdierks A."/>
            <person name="Storesund J.E."/>
            <person name="Kallscheuer N."/>
            <person name="Luecker S."/>
            <person name="Lage O.M."/>
            <person name="Pohl T."/>
            <person name="Merkel B.J."/>
            <person name="Hornburger P."/>
            <person name="Mueller R.-W."/>
            <person name="Bruemmer F."/>
            <person name="Labrenz M."/>
            <person name="Spormann A.M."/>
            <person name="Op Den Camp H."/>
            <person name="Overmann J."/>
            <person name="Amann R."/>
            <person name="Jetten M.S.M."/>
            <person name="Mascher T."/>
            <person name="Medema M.H."/>
            <person name="Devos D.P."/>
            <person name="Kaster A.-K."/>
            <person name="Ovreas L."/>
            <person name="Rohde M."/>
            <person name="Galperin M.Y."/>
            <person name="Jogler C."/>
        </authorList>
    </citation>
    <scope>NUCLEOTIDE SEQUENCE [LARGE SCALE GENOMIC DNA]</scope>
    <source>
        <strain evidence="3 4">LF1</strain>
    </source>
</reference>
<protein>
    <submittedName>
        <fullName evidence="3">Uncharacterized protein</fullName>
    </submittedName>
</protein>
<organism evidence="3 4">
    <name type="scientific">Rubripirellula obstinata</name>
    <dbReference type="NCBI Taxonomy" id="406547"/>
    <lineage>
        <taxon>Bacteria</taxon>
        <taxon>Pseudomonadati</taxon>
        <taxon>Planctomycetota</taxon>
        <taxon>Planctomycetia</taxon>
        <taxon>Pirellulales</taxon>
        <taxon>Pirellulaceae</taxon>
        <taxon>Rubripirellula</taxon>
    </lineage>
</organism>
<dbReference type="EMBL" id="VRLW01000001">
    <property type="protein sequence ID" value="KAA1259345.1"/>
    <property type="molecule type" value="Genomic_DNA"/>
</dbReference>
<feature type="chain" id="PRO_5022668136" evidence="2">
    <location>
        <begin position="36"/>
        <end position="157"/>
    </location>
</feature>
<feature type="region of interest" description="Disordered" evidence="1">
    <location>
        <begin position="93"/>
        <end position="157"/>
    </location>
</feature>
<keyword evidence="2" id="KW-0732">Signal</keyword>
<name>A0A5B1CHD3_9BACT</name>
<dbReference type="AlphaFoldDB" id="A0A5B1CHD3"/>
<evidence type="ECO:0000313" key="3">
    <source>
        <dbReference type="EMBL" id="KAA1259345.1"/>
    </source>
</evidence>
<accession>A0A5B1CHD3</accession>
<evidence type="ECO:0000313" key="4">
    <source>
        <dbReference type="Proteomes" id="UP000322699"/>
    </source>
</evidence>
<keyword evidence="4" id="KW-1185">Reference proteome</keyword>